<evidence type="ECO:0000313" key="1">
    <source>
        <dbReference type="EMBL" id="KAA6303127.1"/>
    </source>
</evidence>
<evidence type="ECO:0000313" key="2">
    <source>
        <dbReference type="Proteomes" id="UP000324575"/>
    </source>
</evidence>
<organism evidence="1 2">
    <name type="scientific">Candidatus Ordinivivax streblomastigis</name>
    <dbReference type="NCBI Taxonomy" id="2540710"/>
    <lineage>
        <taxon>Bacteria</taxon>
        <taxon>Pseudomonadati</taxon>
        <taxon>Bacteroidota</taxon>
        <taxon>Bacteroidia</taxon>
        <taxon>Bacteroidales</taxon>
        <taxon>Candidatus Ordinivivax</taxon>
    </lineage>
</organism>
<dbReference type="EMBL" id="SNRX01000003">
    <property type="protein sequence ID" value="KAA6303127.1"/>
    <property type="molecule type" value="Genomic_DNA"/>
</dbReference>
<comment type="caution">
    <text evidence="1">The sequence shown here is derived from an EMBL/GenBank/DDBJ whole genome shotgun (WGS) entry which is preliminary data.</text>
</comment>
<dbReference type="AlphaFoldDB" id="A0A5M8P3Q1"/>
<protein>
    <submittedName>
        <fullName evidence="1">Uncharacterized protein</fullName>
    </submittedName>
</protein>
<reference evidence="1 2" key="1">
    <citation type="submission" date="2019-03" db="EMBL/GenBank/DDBJ databases">
        <title>Single cell metagenomics reveals metabolic interactions within the superorganism composed of flagellate Streblomastix strix and complex community of Bacteroidetes bacteria on its surface.</title>
        <authorList>
            <person name="Treitli S.C."/>
            <person name="Kolisko M."/>
            <person name="Husnik F."/>
            <person name="Keeling P."/>
            <person name="Hampl V."/>
        </authorList>
    </citation>
    <scope>NUCLEOTIDE SEQUENCE [LARGE SCALE GENOMIC DNA]</scope>
    <source>
        <strain evidence="1">St1</strain>
    </source>
</reference>
<sequence>MNENLEQEKIRMEREELNLLVQGGFQFDVSIKVRQRGKGIRGFFGKRQITEETQTFEIHEPTLSVLDRISFIALDMVINSEELNEGSEEVITKAKELVKDNSERLARLIAIAVLGEDYHITEISKSGKIKRHNDDKELNRLTDLFFHTIKPSKLVGLASAITNISNLGDFIGSMRLLSGTRTTQPRKNRIE</sequence>
<dbReference type="Proteomes" id="UP000324575">
    <property type="component" value="Unassembled WGS sequence"/>
</dbReference>
<name>A0A5M8P3Q1_9BACT</name>
<gene>
    <name evidence="1" type="ORF">EZS26_000730</name>
</gene>
<proteinExistence type="predicted"/>
<accession>A0A5M8P3Q1</accession>